<dbReference type="RefSeq" id="WP_148127305.1">
    <property type="nucleotide sequence ID" value="NZ_CP018180.1"/>
</dbReference>
<evidence type="ECO:0000256" key="6">
    <source>
        <dbReference type="SAM" id="Phobius"/>
    </source>
</evidence>
<name>A0A3Q8CGF5_9LACO</name>
<keyword evidence="3 6" id="KW-1133">Transmembrane helix</keyword>
<dbReference type="Pfam" id="PF05105">
    <property type="entry name" value="Phage_holin_4_1"/>
    <property type="match status" value="1"/>
</dbReference>
<reference evidence="7 8" key="1">
    <citation type="submission" date="2016-11" db="EMBL/GenBank/DDBJ databases">
        <title>Interaction between Lactobacillus species and yeast in water kefir.</title>
        <authorList>
            <person name="Behr J."/>
            <person name="Xu D."/>
            <person name="Vogel R.F."/>
        </authorList>
    </citation>
    <scope>NUCLEOTIDE SEQUENCE [LARGE SCALE GENOMIC DNA]</scope>
    <source>
        <strain evidence="7 8">TMW 1.1827</strain>
    </source>
</reference>
<evidence type="ECO:0000313" key="8">
    <source>
        <dbReference type="Proteomes" id="UP000324497"/>
    </source>
</evidence>
<dbReference type="EMBL" id="CP018180">
    <property type="protein sequence ID" value="AUJ33146.1"/>
    <property type="molecule type" value="Genomic_DNA"/>
</dbReference>
<comment type="subcellular location">
    <subcellularLocation>
        <location evidence="1">Membrane</location>
        <topology evidence="1">Multi-pass membrane protein</topology>
    </subcellularLocation>
</comment>
<organism evidence="7 8">
    <name type="scientific">Liquorilactobacillus nagelii</name>
    <dbReference type="NCBI Taxonomy" id="82688"/>
    <lineage>
        <taxon>Bacteria</taxon>
        <taxon>Bacillati</taxon>
        <taxon>Bacillota</taxon>
        <taxon>Bacilli</taxon>
        <taxon>Lactobacillales</taxon>
        <taxon>Lactobacillaceae</taxon>
        <taxon>Liquorilactobacillus</taxon>
    </lineage>
</organism>
<dbReference type="NCBIfam" id="TIGR01593">
    <property type="entry name" value="holin_tox_secr"/>
    <property type="match status" value="1"/>
</dbReference>
<dbReference type="KEGG" id="lng:BSQ50_01620"/>
<keyword evidence="4 6" id="KW-0472">Membrane</keyword>
<feature type="transmembrane region" description="Helical" evidence="6">
    <location>
        <begin position="12"/>
        <end position="33"/>
    </location>
</feature>
<dbReference type="GO" id="GO:0016020">
    <property type="term" value="C:membrane"/>
    <property type="evidence" value="ECO:0007669"/>
    <property type="project" value="UniProtKB-SubCell"/>
</dbReference>
<comment type="similarity">
    <text evidence="5">Belongs to the bacteriophage holin family. Cp-1 holin subfamily.</text>
</comment>
<evidence type="ECO:0008006" key="9">
    <source>
        <dbReference type="Google" id="ProtNLM"/>
    </source>
</evidence>
<proteinExistence type="inferred from homology"/>
<evidence type="ECO:0000256" key="2">
    <source>
        <dbReference type="ARBA" id="ARBA00022692"/>
    </source>
</evidence>
<dbReference type="InterPro" id="IPR006480">
    <property type="entry name" value="Phage_holin_4_1"/>
</dbReference>
<evidence type="ECO:0000256" key="5">
    <source>
        <dbReference type="ARBA" id="ARBA00023600"/>
    </source>
</evidence>
<dbReference type="AlphaFoldDB" id="A0A3Q8CGF5"/>
<keyword evidence="8" id="KW-1185">Reference proteome</keyword>
<evidence type="ECO:0000256" key="3">
    <source>
        <dbReference type="ARBA" id="ARBA00022989"/>
    </source>
</evidence>
<sequence>MLFGWYIGKIDSLVYILLVFITLDYLTGSLCAISQQKLSSEIGFRGIFRKMLILILVGVAHLLDSVLLPAGASLRTAVIFFYLSNEGISLLENAGQLGIPIPNKLKAILSQLSEKNKNH</sequence>
<keyword evidence="2 6" id="KW-0812">Transmembrane</keyword>
<accession>A0A3Q8CGF5</accession>
<evidence type="ECO:0000313" key="7">
    <source>
        <dbReference type="EMBL" id="AUJ33146.1"/>
    </source>
</evidence>
<evidence type="ECO:0000256" key="4">
    <source>
        <dbReference type="ARBA" id="ARBA00023136"/>
    </source>
</evidence>
<gene>
    <name evidence="7" type="ORF">BSQ50_01620</name>
</gene>
<protein>
    <recommendedName>
        <fullName evidence="9">Holin</fullName>
    </recommendedName>
</protein>
<feature type="transmembrane region" description="Helical" evidence="6">
    <location>
        <begin position="53"/>
        <end position="83"/>
    </location>
</feature>
<dbReference type="Proteomes" id="UP000324497">
    <property type="component" value="Chromosome"/>
</dbReference>
<evidence type="ECO:0000256" key="1">
    <source>
        <dbReference type="ARBA" id="ARBA00004141"/>
    </source>
</evidence>